<organism evidence="1 2">
    <name type="scientific">Artomyces pyxidatus</name>
    <dbReference type="NCBI Taxonomy" id="48021"/>
    <lineage>
        <taxon>Eukaryota</taxon>
        <taxon>Fungi</taxon>
        <taxon>Dikarya</taxon>
        <taxon>Basidiomycota</taxon>
        <taxon>Agaricomycotina</taxon>
        <taxon>Agaricomycetes</taxon>
        <taxon>Russulales</taxon>
        <taxon>Auriscalpiaceae</taxon>
        <taxon>Artomyces</taxon>
    </lineage>
</organism>
<sequence>MSFSSSLILGTCLITSLRGVLFLSCRKYVDASLYQELKQASHSPLSDDAVELDTLPPPSATPTSSGRPPSPSSTLHSVLARAWFSMCFSESCTLFFILMCQALNIFNPSTRLLNWRISLLVLLVIILVVVPMSLSIALTSGLTLRSAPLVRTLVPSVPRIIVTVAPLIVYFLLLSYIPIPKALDAPSETGSLLTASLSRLTVLGTVLLGALSGSGSVSTSWGYFPLSCGGKRKSPTQAEINRAELSLDRIRTDLSRKMEDIAGLKRREAEQAENAQSSWLSRVTPNFRGDSELSLLSKELSALSSLEDNMSSQVRWLRQQYAEAAFDRTLRGRIVVLGRMATGIYCVFRSISSAVNVLWPVTRTTPDAAPSYPDLLTSFLILLLSILPIDDSYTSPAASLRITSVLRQANLVVVGIIIWSSVRRVLRGVTRALRVTSRTLTASLMLLFLSQLMGIYLLSTLIQLRTSFPPPVEEDASDVSGEVTNLFTTLPEYQLFGPVFDWSFLLATGAAAGVEWVRSRDGDGLD</sequence>
<comment type="caution">
    <text evidence="1">The sequence shown here is derived from an EMBL/GenBank/DDBJ whole genome shotgun (WGS) entry which is preliminary data.</text>
</comment>
<dbReference type="EMBL" id="MU277205">
    <property type="protein sequence ID" value="KAI0062989.1"/>
    <property type="molecule type" value="Genomic_DNA"/>
</dbReference>
<name>A0ACB8T2L6_9AGAM</name>
<evidence type="ECO:0000313" key="1">
    <source>
        <dbReference type="EMBL" id="KAI0062989.1"/>
    </source>
</evidence>
<protein>
    <submittedName>
        <fullName evidence="1">Uncharacterized protein</fullName>
    </submittedName>
</protein>
<proteinExistence type="predicted"/>
<reference evidence="1" key="1">
    <citation type="submission" date="2021-03" db="EMBL/GenBank/DDBJ databases">
        <authorList>
            <consortium name="DOE Joint Genome Institute"/>
            <person name="Ahrendt S."/>
            <person name="Looney B.P."/>
            <person name="Miyauchi S."/>
            <person name="Morin E."/>
            <person name="Drula E."/>
            <person name="Courty P.E."/>
            <person name="Chicoki N."/>
            <person name="Fauchery L."/>
            <person name="Kohler A."/>
            <person name="Kuo A."/>
            <person name="Labutti K."/>
            <person name="Pangilinan J."/>
            <person name="Lipzen A."/>
            <person name="Riley R."/>
            <person name="Andreopoulos W."/>
            <person name="He G."/>
            <person name="Johnson J."/>
            <person name="Barry K.W."/>
            <person name="Grigoriev I.V."/>
            <person name="Nagy L."/>
            <person name="Hibbett D."/>
            <person name="Henrissat B."/>
            <person name="Matheny P.B."/>
            <person name="Labbe J."/>
            <person name="Martin F."/>
        </authorList>
    </citation>
    <scope>NUCLEOTIDE SEQUENCE</scope>
    <source>
        <strain evidence="1">HHB10654</strain>
    </source>
</reference>
<reference evidence="1" key="2">
    <citation type="journal article" date="2022" name="New Phytol.">
        <title>Evolutionary transition to the ectomycorrhizal habit in the genomes of a hyperdiverse lineage of mushroom-forming fungi.</title>
        <authorList>
            <person name="Looney B."/>
            <person name="Miyauchi S."/>
            <person name="Morin E."/>
            <person name="Drula E."/>
            <person name="Courty P.E."/>
            <person name="Kohler A."/>
            <person name="Kuo A."/>
            <person name="LaButti K."/>
            <person name="Pangilinan J."/>
            <person name="Lipzen A."/>
            <person name="Riley R."/>
            <person name="Andreopoulos W."/>
            <person name="He G."/>
            <person name="Johnson J."/>
            <person name="Nolan M."/>
            <person name="Tritt A."/>
            <person name="Barry K.W."/>
            <person name="Grigoriev I.V."/>
            <person name="Nagy L.G."/>
            <person name="Hibbett D."/>
            <person name="Henrissat B."/>
            <person name="Matheny P.B."/>
            <person name="Labbe J."/>
            <person name="Martin F.M."/>
        </authorList>
    </citation>
    <scope>NUCLEOTIDE SEQUENCE</scope>
    <source>
        <strain evidence="1">HHB10654</strain>
    </source>
</reference>
<dbReference type="Proteomes" id="UP000814140">
    <property type="component" value="Unassembled WGS sequence"/>
</dbReference>
<accession>A0ACB8T2L6</accession>
<keyword evidence="2" id="KW-1185">Reference proteome</keyword>
<evidence type="ECO:0000313" key="2">
    <source>
        <dbReference type="Proteomes" id="UP000814140"/>
    </source>
</evidence>
<gene>
    <name evidence="1" type="ORF">BV25DRAFT_491774</name>
</gene>